<name>A0ABD0JSP2_9CAEN</name>
<evidence type="ECO:0000259" key="4">
    <source>
        <dbReference type="SMART" id="SM00360"/>
    </source>
</evidence>
<dbReference type="EMBL" id="JACVVK020000339">
    <property type="protein sequence ID" value="KAK7477873.1"/>
    <property type="molecule type" value="Genomic_DNA"/>
</dbReference>
<feature type="compositionally biased region" description="Polar residues" evidence="3">
    <location>
        <begin position="115"/>
        <end position="125"/>
    </location>
</feature>
<dbReference type="InterPro" id="IPR039157">
    <property type="entry name" value="RBM18_RRM"/>
</dbReference>
<gene>
    <name evidence="5" type="ORF">BaRGS_00030869</name>
</gene>
<evidence type="ECO:0000256" key="2">
    <source>
        <dbReference type="ARBA" id="ARBA00030780"/>
    </source>
</evidence>
<dbReference type="Gene3D" id="3.30.70.330">
    <property type="match status" value="1"/>
</dbReference>
<feature type="domain" description="RRM" evidence="4">
    <location>
        <begin position="22"/>
        <end position="91"/>
    </location>
</feature>
<dbReference type="SUPFAM" id="SSF54928">
    <property type="entry name" value="RNA-binding domain, RBD"/>
    <property type="match status" value="1"/>
</dbReference>
<dbReference type="Proteomes" id="UP001519460">
    <property type="component" value="Unassembled WGS sequence"/>
</dbReference>
<dbReference type="InterPro" id="IPR012677">
    <property type="entry name" value="Nucleotide-bd_a/b_plait_sf"/>
</dbReference>
<protein>
    <recommendedName>
        <fullName evidence="1">Probable RNA-binding protein 18</fullName>
    </recommendedName>
    <alternativeName>
        <fullName evidence="2">RNA-binding motif protein 18</fullName>
    </alternativeName>
</protein>
<dbReference type="Pfam" id="PF00076">
    <property type="entry name" value="RRM_1"/>
    <property type="match status" value="1"/>
</dbReference>
<evidence type="ECO:0000313" key="6">
    <source>
        <dbReference type="Proteomes" id="UP001519460"/>
    </source>
</evidence>
<comment type="caution">
    <text evidence="5">The sequence shown here is derived from an EMBL/GenBank/DDBJ whole genome shotgun (WGS) entry which is preliminary data.</text>
</comment>
<accession>A0ABD0JSP2</accession>
<dbReference type="SMART" id="SM00360">
    <property type="entry name" value="RRM"/>
    <property type="match status" value="1"/>
</dbReference>
<feature type="compositionally biased region" description="Polar residues" evidence="3">
    <location>
        <begin position="162"/>
        <end position="178"/>
    </location>
</feature>
<dbReference type="CDD" id="cd12355">
    <property type="entry name" value="RRM_RBM18"/>
    <property type="match status" value="1"/>
</dbReference>
<sequence>MSGIGGKMPLPAPEENSENDRRLWIGNLDLRITEFVLLKLVQKFGKPERFDFIYHTSGPDKGKPRGYCFLAERAIAGLNGKMALSRRLIVHWANEKFQPEPQPPLVSKPAPEQTPAEQHSTQTTHDSTESKIHAIEAKLMSMQQTQKDFGLSELPAAPPGSSRYSSANAVQTKQNKPSSSRRRPYVPHNHRSRRR</sequence>
<evidence type="ECO:0000256" key="1">
    <source>
        <dbReference type="ARBA" id="ARBA00021141"/>
    </source>
</evidence>
<proteinExistence type="predicted"/>
<dbReference type="InterPro" id="IPR000504">
    <property type="entry name" value="RRM_dom"/>
</dbReference>
<organism evidence="5 6">
    <name type="scientific">Batillaria attramentaria</name>
    <dbReference type="NCBI Taxonomy" id="370345"/>
    <lineage>
        <taxon>Eukaryota</taxon>
        <taxon>Metazoa</taxon>
        <taxon>Spiralia</taxon>
        <taxon>Lophotrochozoa</taxon>
        <taxon>Mollusca</taxon>
        <taxon>Gastropoda</taxon>
        <taxon>Caenogastropoda</taxon>
        <taxon>Sorbeoconcha</taxon>
        <taxon>Cerithioidea</taxon>
        <taxon>Batillariidae</taxon>
        <taxon>Batillaria</taxon>
    </lineage>
</organism>
<keyword evidence="6" id="KW-1185">Reference proteome</keyword>
<feature type="compositionally biased region" description="Basic residues" evidence="3">
    <location>
        <begin position="179"/>
        <end position="195"/>
    </location>
</feature>
<feature type="compositionally biased region" description="Basic and acidic residues" evidence="3">
    <location>
        <begin position="126"/>
        <end position="136"/>
    </location>
</feature>
<evidence type="ECO:0000256" key="3">
    <source>
        <dbReference type="SAM" id="MobiDB-lite"/>
    </source>
</evidence>
<dbReference type="AlphaFoldDB" id="A0ABD0JSP2"/>
<evidence type="ECO:0000313" key="5">
    <source>
        <dbReference type="EMBL" id="KAK7477873.1"/>
    </source>
</evidence>
<reference evidence="5 6" key="1">
    <citation type="journal article" date="2023" name="Sci. Data">
        <title>Genome assembly of the Korean intertidal mud-creeper Batillaria attramentaria.</title>
        <authorList>
            <person name="Patra A.K."/>
            <person name="Ho P.T."/>
            <person name="Jun S."/>
            <person name="Lee S.J."/>
            <person name="Kim Y."/>
            <person name="Won Y.J."/>
        </authorList>
    </citation>
    <scope>NUCLEOTIDE SEQUENCE [LARGE SCALE GENOMIC DNA]</scope>
    <source>
        <strain evidence="5">Wonlab-2016</strain>
    </source>
</reference>
<dbReference type="InterPro" id="IPR035979">
    <property type="entry name" value="RBD_domain_sf"/>
</dbReference>
<feature type="region of interest" description="Disordered" evidence="3">
    <location>
        <begin position="98"/>
        <end position="195"/>
    </location>
</feature>